<reference evidence="2 3" key="1">
    <citation type="submission" date="2016-01" db="EMBL/GenBank/DDBJ databases">
        <title>Genome sequencing of Roseivirga spongicola UST030701-084.</title>
        <authorList>
            <person name="Selvaratnam C."/>
            <person name="Thevarajoo S."/>
            <person name="Goh K.M."/>
            <person name="Ee R."/>
            <person name="Chan K.-G."/>
            <person name="Chong C.S."/>
        </authorList>
    </citation>
    <scope>NUCLEOTIDE SEQUENCE [LARGE SCALE GENOMIC DNA]</scope>
    <source>
        <strain evidence="2 3">UST030701-084</strain>
    </source>
</reference>
<dbReference type="AlphaFoldDB" id="A0A150XB12"/>
<dbReference type="SUPFAM" id="SSF55729">
    <property type="entry name" value="Acyl-CoA N-acyltransferases (Nat)"/>
    <property type="match status" value="1"/>
</dbReference>
<dbReference type="PROSITE" id="PS51186">
    <property type="entry name" value="GNAT"/>
    <property type="match status" value="1"/>
</dbReference>
<name>A0A150XB12_9BACT</name>
<dbReference type="Pfam" id="PF13302">
    <property type="entry name" value="Acetyltransf_3"/>
    <property type="match status" value="1"/>
</dbReference>
<dbReference type="PANTHER" id="PTHR43792:SF1">
    <property type="entry name" value="N-ACETYLTRANSFERASE DOMAIN-CONTAINING PROTEIN"/>
    <property type="match status" value="1"/>
</dbReference>
<dbReference type="InterPro" id="IPR016181">
    <property type="entry name" value="Acyl_CoA_acyltransferase"/>
</dbReference>
<protein>
    <recommendedName>
        <fullName evidence="1">N-acetyltransferase domain-containing protein</fullName>
    </recommendedName>
</protein>
<comment type="caution">
    <text evidence="2">The sequence shown here is derived from an EMBL/GenBank/DDBJ whole genome shotgun (WGS) entry which is preliminary data.</text>
</comment>
<sequence length="177" mass="20743">MKHRYQFPIESERISFRLLTKVDTKAWEAFFTDNPYLHYVGVLDPKTPEEESKIWVERQMKRYGETGVGILAACLKETGELIGNAGIIWREDVLGEERFEIGYSVIPKYWKQGYASEMAIRLRGYFEEHKIDSSVISIINIDNIGSQKVAMNNGMSRKCEFEFLNTPCYIYERTYNR</sequence>
<dbReference type="EMBL" id="LRPC01000012">
    <property type="protein sequence ID" value="KYG75908.1"/>
    <property type="molecule type" value="Genomic_DNA"/>
</dbReference>
<accession>A0A150XB12</accession>
<dbReference type="PANTHER" id="PTHR43792">
    <property type="entry name" value="GNAT FAMILY, PUTATIVE (AFU_ORTHOLOGUE AFUA_3G00765)-RELATED-RELATED"/>
    <property type="match status" value="1"/>
</dbReference>
<proteinExistence type="predicted"/>
<organism evidence="2 3">
    <name type="scientific">Roseivirga spongicola</name>
    <dbReference type="NCBI Taxonomy" id="333140"/>
    <lineage>
        <taxon>Bacteria</taxon>
        <taxon>Pseudomonadati</taxon>
        <taxon>Bacteroidota</taxon>
        <taxon>Cytophagia</taxon>
        <taxon>Cytophagales</taxon>
        <taxon>Roseivirgaceae</taxon>
        <taxon>Roseivirga</taxon>
    </lineage>
</organism>
<dbReference type="STRING" id="333140.AWW68_08750"/>
<feature type="domain" description="N-acetyltransferase" evidence="1">
    <location>
        <begin position="14"/>
        <end position="176"/>
    </location>
</feature>
<dbReference type="GO" id="GO:0016747">
    <property type="term" value="F:acyltransferase activity, transferring groups other than amino-acyl groups"/>
    <property type="evidence" value="ECO:0007669"/>
    <property type="project" value="InterPro"/>
</dbReference>
<dbReference type="RefSeq" id="WP_068220024.1">
    <property type="nucleotide sequence ID" value="NZ_LRPC01000012.1"/>
</dbReference>
<evidence type="ECO:0000313" key="3">
    <source>
        <dbReference type="Proteomes" id="UP000075606"/>
    </source>
</evidence>
<dbReference type="Gene3D" id="3.40.630.30">
    <property type="match status" value="1"/>
</dbReference>
<evidence type="ECO:0000313" key="2">
    <source>
        <dbReference type="EMBL" id="KYG75908.1"/>
    </source>
</evidence>
<dbReference type="Proteomes" id="UP000075606">
    <property type="component" value="Unassembled WGS sequence"/>
</dbReference>
<keyword evidence="3" id="KW-1185">Reference proteome</keyword>
<dbReference type="InterPro" id="IPR051531">
    <property type="entry name" value="N-acetyltransferase"/>
</dbReference>
<evidence type="ECO:0000259" key="1">
    <source>
        <dbReference type="PROSITE" id="PS51186"/>
    </source>
</evidence>
<dbReference type="OrthoDB" id="9788916at2"/>
<gene>
    <name evidence="2" type="ORF">AWW68_08750</name>
</gene>
<dbReference type="InterPro" id="IPR000182">
    <property type="entry name" value="GNAT_dom"/>
</dbReference>